<dbReference type="EMBL" id="FNCW01000005">
    <property type="protein sequence ID" value="SDG67272.1"/>
    <property type="molecule type" value="Genomic_DNA"/>
</dbReference>
<dbReference type="Pfam" id="PF01814">
    <property type="entry name" value="Hemerythrin"/>
    <property type="match status" value="1"/>
</dbReference>
<accession>A0A1G7W5L2</accession>
<proteinExistence type="predicted"/>
<sequence>MTYAPIKRHEALKNLSREHHDGLIFALRLQKGVAKKAKLQAMEAYAAWFWKHHLVPHFAMEEKHLFPRVDEEQALVKKAKQQHRSLQALFEIQAKSYADFKAIYELLQKHIRLEEREVFNWIQEKLTENQLAAFHDIHEAQQSCEVWPNPFWE</sequence>
<gene>
    <name evidence="2" type="ORF">SAMN04488027_10512</name>
</gene>
<dbReference type="InterPro" id="IPR012312">
    <property type="entry name" value="Hemerythrin-like"/>
</dbReference>
<protein>
    <submittedName>
        <fullName evidence="2">Hemerythrin HHE cation binding domain-containing protein</fullName>
    </submittedName>
</protein>
<dbReference type="AlphaFoldDB" id="A0A1G7W5L2"/>
<dbReference type="RefSeq" id="WP_093366943.1">
    <property type="nucleotide sequence ID" value="NZ_FNCW01000005.1"/>
</dbReference>
<dbReference type="STRING" id="470826.SAMN04488027_10512"/>
<dbReference type="OrthoDB" id="9793254at2"/>
<reference evidence="2 3" key="1">
    <citation type="submission" date="2016-10" db="EMBL/GenBank/DDBJ databases">
        <authorList>
            <person name="de Groot N.N."/>
        </authorList>
    </citation>
    <scope>NUCLEOTIDE SEQUENCE [LARGE SCALE GENOMIC DNA]</scope>
    <source>
        <strain evidence="2 3">DSM 19803</strain>
    </source>
</reference>
<name>A0A1G7W5L2_9FLAO</name>
<keyword evidence="3" id="KW-1185">Reference proteome</keyword>
<evidence type="ECO:0000313" key="2">
    <source>
        <dbReference type="EMBL" id="SDG67272.1"/>
    </source>
</evidence>
<feature type="domain" description="Hemerythrin-like" evidence="1">
    <location>
        <begin position="14"/>
        <end position="122"/>
    </location>
</feature>
<dbReference type="Proteomes" id="UP000199296">
    <property type="component" value="Unassembled WGS sequence"/>
</dbReference>
<evidence type="ECO:0000313" key="3">
    <source>
        <dbReference type="Proteomes" id="UP000199296"/>
    </source>
</evidence>
<dbReference type="Gene3D" id="1.20.120.520">
    <property type="entry name" value="nmb1532 protein domain like"/>
    <property type="match status" value="1"/>
</dbReference>
<organism evidence="2 3">
    <name type="scientific">Psychroflexus sediminis</name>
    <dbReference type="NCBI Taxonomy" id="470826"/>
    <lineage>
        <taxon>Bacteria</taxon>
        <taxon>Pseudomonadati</taxon>
        <taxon>Bacteroidota</taxon>
        <taxon>Flavobacteriia</taxon>
        <taxon>Flavobacteriales</taxon>
        <taxon>Flavobacteriaceae</taxon>
        <taxon>Psychroflexus</taxon>
    </lineage>
</organism>
<evidence type="ECO:0000259" key="1">
    <source>
        <dbReference type="Pfam" id="PF01814"/>
    </source>
</evidence>